<reference evidence="2 3" key="1">
    <citation type="submission" date="2021-01" db="EMBL/GenBank/DDBJ databases">
        <title>Whole genome shotgun sequence of Actinoplanes humidus NBRC 14915.</title>
        <authorList>
            <person name="Komaki H."/>
            <person name="Tamura T."/>
        </authorList>
    </citation>
    <scope>NUCLEOTIDE SEQUENCE [LARGE SCALE GENOMIC DNA]</scope>
    <source>
        <strain evidence="2 3">NBRC 14915</strain>
    </source>
</reference>
<comment type="caution">
    <text evidence="2">The sequence shown here is derived from an EMBL/GenBank/DDBJ whole genome shotgun (WGS) entry which is preliminary data.</text>
</comment>
<keyword evidence="3" id="KW-1185">Reference proteome</keyword>
<evidence type="ECO:0008006" key="4">
    <source>
        <dbReference type="Google" id="ProtNLM"/>
    </source>
</evidence>
<accession>A0ABQ3ZYD3</accession>
<proteinExistence type="predicted"/>
<protein>
    <recommendedName>
        <fullName evidence="4">Spore-associated protein A</fullName>
    </recommendedName>
</protein>
<organism evidence="2 3">
    <name type="scientific">Winogradskya humida</name>
    <dbReference type="NCBI Taxonomy" id="113566"/>
    <lineage>
        <taxon>Bacteria</taxon>
        <taxon>Bacillati</taxon>
        <taxon>Actinomycetota</taxon>
        <taxon>Actinomycetes</taxon>
        <taxon>Micromonosporales</taxon>
        <taxon>Micromonosporaceae</taxon>
        <taxon>Winogradskya</taxon>
    </lineage>
</organism>
<evidence type="ECO:0000256" key="1">
    <source>
        <dbReference type="SAM" id="SignalP"/>
    </source>
</evidence>
<sequence length="155" mass="15898">MTPLRRAALAALLLLTSLLAFAAPSPANADVSGSCSGTQIDSKAIKGGTHTYGTLYVYYDSSTGKNCAKATNTTGTAHQLAVWVFRCKAGSSGTQATCDFTDTPTENKNLDSGMFSSYAGPVYTLGSAAGRCIYAGAQMVTSGGEARADIYGHCG</sequence>
<dbReference type="Proteomes" id="UP000603200">
    <property type="component" value="Unassembled WGS sequence"/>
</dbReference>
<evidence type="ECO:0000313" key="3">
    <source>
        <dbReference type="Proteomes" id="UP000603200"/>
    </source>
</evidence>
<evidence type="ECO:0000313" key="2">
    <source>
        <dbReference type="EMBL" id="GIE23607.1"/>
    </source>
</evidence>
<feature type="chain" id="PRO_5046735974" description="Spore-associated protein A" evidence="1">
    <location>
        <begin position="23"/>
        <end position="155"/>
    </location>
</feature>
<feature type="signal peptide" evidence="1">
    <location>
        <begin position="1"/>
        <end position="22"/>
    </location>
</feature>
<keyword evidence="1" id="KW-0732">Signal</keyword>
<dbReference type="EMBL" id="BOMN01000093">
    <property type="protein sequence ID" value="GIE23607.1"/>
    <property type="molecule type" value="Genomic_DNA"/>
</dbReference>
<name>A0ABQ3ZYD3_9ACTN</name>
<gene>
    <name evidence="2" type="ORF">Ahu01nite_067090</name>
</gene>
<dbReference type="RefSeq" id="WP_203840662.1">
    <property type="nucleotide sequence ID" value="NZ_BAAATV010000013.1"/>
</dbReference>